<reference evidence="1 2" key="1">
    <citation type="journal article" date="2019" name="Int. J. Syst. Evol. Microbiol.">
        <title>The Global Catalogue of Microorganisms (GCM) 10K type strain sequencing project: providing services to taxonomists for standard genome sequencing and annotation.</title>
        <authorList>
            <consortium name="The Broad Institute Genomics Platform"/>
            <consortium name="The Broad Institute Genome Sequencing Center for Infectious Disease"/>
            <person name="Wu L."/>
            <person name="Ma J."/>
        </authorList>
    </citation>
    <scope>NUCLEOTIDE SEQUENCE [LARGE SCALE GENOMIC DNA]</scope>
    <source>
        <strain evidence="1 2">JCM 16083</strain>
    </source>
</reference>
<dbReference type="Proteomes" id="UP001501126">
    <property type="component" value="Unassembled WGS sequence"/>
</dbReference>
<dbReference type="RefSeq" id="WP_343785097.1">
    <property type="nucleotide sequence ID" value="NZ_BAAAFH010000003.1"/>
</dbReference>
<dbReference type="PANTHER" id="PTHR43415:SF3">
    <property type="entry name" value="GNAT-FAMILY ACETYLTRANSFERASE"/>
    <property type="match status" value="1"/>
</dbReference>
<dbReference type="EMBL" id="BAAAFH010000003">
    <property type="protein sequence ID" value="GAA0874242.1"/>
    <property type="molecule type" value="Genomic_DNA"/>
</dbReference>
<evidence type="ECO:0000313" key="1">
    <source>
        <dbReference type="EMBL" id="GAA0874242.1"/>
    </source>
</evidence>
<gene>
    <name evidence="1" type="ORF">GCM10009118_06500</name>
</gene>
<name>A0ABN1MMI5_9FLAO</name>
<dbReference type="InterPro" id="IPR016181">
    <property type="entry name" value="Acyl_CoA_acyltransferase"/>
</dbReference>
<keyword evidence="2" id="KW-1185">Reference proteome</keyword>
<sequence>MIIEQYGIRLKRVEFNDIELIRRWRNDPTIRKTMEYKKRISEEMQKKWFQSINTPFNYYFMIQVDDEPIGVLNCKNINLEEGYGEGGIFVWKHNAGEYIPVFASLCFLNVVFTELDIFNKSFIKVHKENKKAIVFNRSLGYVLVPGQENRDFQYYVLTREDYNRKSQKWIQLAEKLSGDLEKPKFWGVPGPLNLDVINEKLSFQAS</sequence>
<protein>
    <recommendedName>
        <fullName evidence="3">N-acetyltransferase domain-containing protein</fullName>
    </recommendedName>
</protein>
<comment type="caution">
    <text evidence="1">The sequence shown here is derived from an EMBL/GenBank/DDBJ whole genome shotgun (WGS) entry which is preliminary data.</text>
</comment>
<evidence type="ECO:0000313" key="2">
    <source>
        <dbReference type="Proteomes" id="UP001501126"/>
    </source>
</evidence>
<proteinExistence type="predicted"/>
<dbReference type="Pfam" id="PF13420">
    <property type="entry name" value="Acetyltransf_4"/>
    <property type="match status" value="1"/>
</dbReference>
<dbReference type="PANTHER" id="PTHR43415">
    <property type="entry name" value="SPERMIDINE N(1)-ACETYLTRANSFERASE"/>
    <property type="match status" value="1"/>
</dbReference>
<organism evidence="1 2">
    <name type="scientific">Wandonia haliotis</name>
    <dbReference type="NCBI Taxonomy" id="574963"/>
    <lineage>
        <taxon>Bacteria</taxon>
        <taxon>Pseudomonadati</taxon>
        <taxon>Bacteroidota</taxon>
        <taxon>Flavobacteriia</taxon>
        <taxon>Flavobacteriales</taxon>
        <taxon>Crocinitomicaceae</taxon>
        <taxon>Wandonia</taxon>
    </lineage>
</organism>
<dbReference type="Gene3D" id="3.40.630.30">
    <property type="match status" value="1"/>
</dbReference>
<evidence type="ECO:0008006" key="3">
    <source>
        <dbReference type="Google" id="ProtNLM"/>
    </source>
</evidence>
<dbReference type="SUPFAM" id="SSF55729">
    <property type="entry name" value="Acyl-CoA N-acyltransferases (Nat)"/>
    <property type="match status" value="1"/>
</dbReference>
<accession>A0ABN1MMI5</accession>